<evidence type="ECO:0000313" key="1">
    <source>
        <dbReference type="EMBL" id="CAG8436576.1"/>
    </source>
</evidence>
<comment type="caution">
    <text evidence="1">The sequence shown here is derived from an EMBL/GenBank/DDBJ whole genome shotgun (WGS) entry which is preliminary data.</text>
</comment>
<gene>
    <name evidence="1" type="ORF">FCALED_LOCUS133</name>
</gene>
<accession>A0A9N8V027</accession>
<keyword evidence="2" id="KW-1185">Reference proteome</keyword>
<dbReference type="AlphaFoldDB" id="A0A9N8V027"/>
<dbReference type="Proteomes" id="UP000789570">
    <property type="component" value="Unassembled WGS sequence"/>
</dbReference>
<evidence type="ECO:0000313" key="2">
    <source>
        <dbReference type="Proteomes" id="UP000789570"/>
    </source>
</evidence>
<reference evidence="1" key="1">
    <citation type="submission" date="2021-06" db="EMBL/GenBank/DDBJ databases">
        <authorList>
            <person name="Kallberg Y."/>
            <person name="Tangrot J."/>
            <person name="Rosling A."/>
        </authorList>
    </citation>
    <scope>NUCLEOTIDE SEQUENCE</scope>
    <source>
        <strain evidence="1">UK204</strain>
    </source>
</reference>
<dbReference type="EMBL" id="CAJVPQ010000009">
    <property type="protein sequence ID" value="CAG8436576.1"/>
    <property type="molecule type" value="Genomic_DNA"/>
</dbReference>
<proteinExistence type="predicted"/>
<name>A0A9N8V027_9GLOM</name>
<organism evidence="1 2">
    <name type="scientific">Funneliformis caledonium</name>
    <dbReference type="NCBI Taxonomy" id="1117310"/>
    <lineage>
        <taxon>Eukaryota</taxon>
        <taxon>Fungi</taxon>
        <taxon>Fungi incertae sedis</taxon>
        <taxon>Mucoromycota</taxon>
        <taxon>Glomeromycotina</taxon>
        <taxon>Glomeromycetes</taxon>
        <taxon>Glomerales</taxon>
        <taxon>Glomeraceae</taxon>
        <taxon>Funneliformis</taxon>
    </lineage>
</organism>
<sequence>MSEDVNTFWLSIDMKKQIDVKKLKRIENALDAKMKHITVYYDR</sequence>
<protein>
    <submittedName>
        <fullName evidence="1">14814_t:CDS:1</fullName>
    </submittedName>
</protein>